<reference evidence="2" key="1">
    <citation type="submission" date="2023-08" db="EMBL/GenBank/DDBJ databases">
        <title>Functional and genomic diversity of the sorghum phyllosphere microbiome.</title>
        <authorList>
            <person name="Shade A."/>
        </authorList>
    </citation>
    <scope>NUCLEOTIDE SEQUENCE</scope>
    <source>
        <strain evidence="2">SORGH_AS_0201</strain>
    </source>
</reference>
<feature type="signal peptide" evidence="1">
    <location>
        <begin position="1"/>
        <end position="21"/>
    </location>
</feature>
<sequence>MSSFKALLGCCLLVAPLLVQAEEAVAAAAEPIEIEGLNLTRTLDCQGRDVSLSGEGNTLTLKGQCGEVTVYGSHHRLILDSAQSLDIHGLGSVTTVKGAVAKLSVGGGYQQVQANVRGGSEGLAKVDAYGYGARVRLTLLSQADVAVGGSNQQVYWSRAAGVAEPKTLVSGADNVLQANQSVAAITSSDPSGMNATR</sequence>
<evidence type="ECO:0000256" key="1">
    <source>
        <dbReference type="SAM" id="SignalP"/>
    </source>
</evidence>
<name>A0AAJ2BPZ8_9PSED</name>
<dbReference type="AlphaFoldDB" id="A0AAJ2BPZ8"/>
<keyword evidence="1" id="KW-0732">Signal</keyword>
<evidence type="ECO:0000313" key="3">
    <source>
        <dbReference type="Proteomes" id="UP001268036"/>
    </source>
</evidence>
<feature type="chain" id="PRO_5042573726" description="DUF3060 domain-containing protein" evidence="1">
    <location>
        <begin position="22"/>
        <end position="197"/>
    </location>
</feature>
<dbReference type="Pfam" id="PF11259">
    <property type="entry name" value="DUF3060"/>
    <property type="match status" value="1"/>
</dbReference>
<comment type="caution">
    <text evidence="2">The sequence shown here is derived from an EMBL/GenBank/DDBJ whole genome shotgun (WGS) entry which is preliminary data.</text>
</comment>
<evidence type="ECO:0008006" key="4">
    <source>
        <dbReference type="Google" id="ProtNLM"/>
    </source>
</evidence>
<organism evidence="2 3">
    <name type="scientific">Pseudomonas oryzihabitans</name>
    <dbReference type="NCBI Taxonomy" id="47885"/>
    <lineage>
        <taxon>Bacteria</taxon>
        <taxon>Pseudomonadati</taxon>
        <taxon>Pseudomonadota</taxon>
        <taxon>Gammaproteobacteria</taxon>
        <taxon>Pseudomonadales</taxon>
        <taxon>Pseudomonadaceae</taxon>
        <taxon>Pseudomonas</taxon>
    </lineage>
</organism>
<dbReference type="RefSeq" id="WP_309761389.1">
    <property type="nucleotide sequence ID" value="NZ_JAVJAF010000001.1"/>
</dbReference>
<dbReference type="Proteomes" id="UP001268036">
    <property type="component" value="Unassembled WGS sequence"/>
</dbReference>
<accession>A0AAJ2BPZ8</accession>
<gene>
    <name evidence="2" type="ORF">QE440_004143</name>
</gene>
<dbReference type="EMBL" id="JAVJAF010000001">
    <property type="protein sequence ID" value="MDR6236402.1"/>
    <property type="molecule type" value="Genomic_DNA"/>
</dbReference>
<evidence type="ECO:0000313" key="2">
    <source>
        <dbReference type="EMBL" id="MDR6236402.1"/>
    </source>
</evidence>
<protein>
    <recommendedName>
        <fullName evidence="4">DUF3060 domain-containing protein</fullName>
    </recommendedName>
</protein>
<proteinExistence type="predicted"/>
<dbReference type="InterPro" id="IPR021417">
    <property type="entry name" value="DUF3060"/>
</dbReference>